<organism evidence="1 2">
    <name type="scientific">Bizionia sediminis</name>
    <dbReference type="NCBI Taxonomy" id="1737064"/>
    <lineage>
        <taxon>Bacteria</taxon>
        <taxon>Pseudomonadati</taxon>
        <taxon>Bacteroidota</taxon>
        <taxon>Flavobacteriia</taxon>
        <taxon>Flavobacteriales</taxon>
        <taxon>Flavobacteriaceae</taxon>
        <taxon>Bizionia</taxon>
    </lineage>
</organism>
<sequence length="78" mass="9444">MKKKPIWKLAYFNQLPLKTEKEVKEYMEDLGAGYYDTKVEITIDAWNVDENKLNKNHKLYKDIMEAKEKEETHFKFTI</sequence>
<evidence type="ECO:0000313" key="1">
    <source>
        <dbReference type="EMBL" id="MFD2552733.1"/>
    </source>
</evidence>
<protein>
    <recommendedName>
        <fullName evidence="3">Phage protein</fullName>
    </recommendedName>
</protein>
<dbReference type="RefSeq" id="WP_376895209.1">
    <property type="nucleotide sequence ID" value="NZ_JBHULS010000016.1"/>
</dbReference>
<gene>
    <name evidence="1" type="ORF">ACFSQP_13035</name>
</gene>
<name>A0ABW5KXG2_9FLAO</name>
<proteinExistence type="predicted"/>
<keyword evidence="2" id="KW-1185">Reference proteome</keyword>
<reference evidence="2" key="1">
    <citation type="journal article" date="2019" name="Int. J. Syst. Evol. Microbiol.">
        <title>The Global Catalogue of Microorganisms (GCM) 10K type strain sequencing project: providing services to taxonomists for standard genome sequencing and annotation.</title>
        <authorList>
            <consortium name="The Broad Institute Genomics Platform"/>
            <consortium name="The Broad Institute Genome Sequencing Center for Infectious Disease"/>
            <person name="Wu L."/>
            <person name="Ma J."/>
        </authorList>
    </citation>
    <scope>NUCLEOTIDE SEQUENCE [LARGE SCALE GENOMIC DNA]</scope>
    <source>
        <strain evidence="2">KCTC 42587</strain>
    </source>
</reference>
<evidence type="ECO:0000313" key="2">
    <source>
        <dbReference type="Proteomes" id="UP001597472"/>
    </source>
</evidence>
<dbReference type="EMBL" id="JBHULS010000016">
    <property type="protein sequence ID" value="MFD2552733.1"/>
    <property type="molecule type" value="Genomic_DNA"/>
</dbReference>
<accession>A0ABW5KXG2</accession>
<dbReference type="Proteomes" id="UP001597472">
    <property type="component" value="Unassembled WGS sequence"/>
</dbReference>
<comment type="caution">
    <text evidence="1">The sequence shown here is derived from an EMBL/GenBank/DDBJ whole genome shotgun (WGS) entry which is preliminary data.</text>
</comment>
<evidence type="ECO:0008006" key="3">
    <source>
        <dbReference type="Google" id="ProtNLM"/>
    </source>
</evidence>